<protein>
    <submittedName>
        <fullName evidence="1">Uncharacterized protein</fullName>
    </submittedName>
</protein>
<gene>
    <name evidence="1" type="ORF">P3G67_02400</name>
</gene>
<dbReference type="EMBL" id="JARJBC010000001">
    <property type="protein sequence ID" value="MDF3288100.1"/>
    <property type="molecule type" value="Genomic_DNA"/>
</dbReference>
<keyword evidence="2" id="KW-1185">Reference proteome</keyword>
<dbReference type="Pfam" id="PF20226">
    <property type="entry name" value="DUF6585"/>
    <property type="match status" value="1"/>
</dbReference>
<comment type="caution">
    <text evidence="1">The sequence shown here is derived from an EMBL/GenBank/DDBJ whole genome shotgun (WGS) entry which is preliminary data.</text>
</comment>
<name>A0ABT5ZER3_9ACTN</name>
<reference evidence="1 2" key="1">
    <citation type="submission" date="2023-03" db="EMBL/GenBank/DDBJ databases">
        <title>Draft genome sequence of Streptomyces sp. RB6PN23 isolated from peat swamp forest in Thailand.</title>
        <authorList>
            <person name="Klaysubun C."/>
            <person name="Duangmal K."/>
        </authorList>
    </citation>
    <scope>NUCLEOTIDE SEQUENCE [LARGE SCALE GENOMIC DNA]</scope>
    <source>
        <strain evidence="1 2">RB6PN23</strain>
    </source>
</reference>
<sequence>MPRKTPRNGDDELLLARISEAAGRERIGRRHATFPGLAHRSCPAVMRILAIREAQRAATRLDLYEHGMTVAVNGRIHVVRYDSTSVFRAYASHQDHHLETYAVTDVHGQQVALCGRPERGLTRIASCGGFHDAEVWQPEIQRAVTEAQLPRAMAALGKGEQLAFGDIWLTKEKVGSGQVSARWPLVERIEIHNGSVELNIAGKWHGLGTVVSEVPNFFVLRALVEHLRTDGACPP</sequence>
<organism evidence="1 2">
    <name type="scientific">Streptomyces silvisoli</name>
    <dbReference type="NCBI Taxonomy" id="3034235"/>
    <lineage>
        <taxon>Bacteria</taxon>
        <taxon>Bacillati</taxon>
        <taxon>Actinomycetota</taxon>
        <taxon>Actinomycetes</taxon>
        <taxon>Kitasatosporales</taxon>
        <taxon>Streptomycetaceae</taxon>
        <taxon>Streptomyces</taxon>
    </lineage>
</organism>
<evidence type="ECO:0000313" key="1">
    <source>
        <dbReference type="EMBL" id="MDF3288100.1"/>
    </source>
</evidence>
<accession>A0ABT5ZER3</accession>
<dbReference type="Proteomes" id="UP001216579">
    <property type="component" value="Unassembled WGS sequence"/>
</dbReference>
<proteinExistence type="predicted"/>
<dbReference type="InterPro" id="IPR046492">
    <property type="entry name" value="DUF6585"/>
</dbReference>
<dbReference type="RefSeq" id="WP_276091951.1">
    <property type="nucleotide sequence ID" value="NZ_JARJBC010000001.1"/>
</dbReference>
<evidence type="ECO:0000313" key="2">
    <source>
        <dbReference type="Proteomes" id="UP001216579"/>
    </source>
</evidence>